<protein>
    <submittedName>
        <fullName evidence="6">Coenzyme Q-binding protein COQ10 homolog B, mitochondrial</fullName>
    </submittedName>
</protein>
<sequence>MSKPKPFLRSVISPGTAQSKNIQWTVFVRNFYDLYSKRKEYKDRKLIGFSGDQMYEVVADVANYKDFLPFCRKSIIIEHNPDKFMKAKLEIGFPPVIESYTSHVTLVKPHLVKAMNRDAQLFDYLKTTWKFSPGLKSNPQSCIIDFHVCFQFKSIFHSNLAHMFFDKVVKQMEGAFFKEAARRYGRASLPSHRLSATASEQHS</sequence>
<dbReference type="KEGG" id="apln:108737654"/>
<dbReference type="PANTHER" id="PTHR12901">
    <property type="entry name" value="SPERM PROTEIN HOMOLOG"/>
    <property type="match status" value="1"/>
</dbReference>
<dbReference type="InterPro" id="IPR044996">
    <property type="entry name" value="COQ10-like"/>
</dbReference>
<dbReference type="AlphaFoldDB" id="A0A1W4X023"/>
<dbReference type="Gene3D" id="3.30.530.20">
    <property type="match status" value="1"/>
</dbReference>
<dbReference type="GO" id="GO:0048039">
    <property type="term" value="F:ubiquinone binding"/>
    <property type="evidence" value="ECO:0007669"/>
    <property type="project" value="InterPro"/>
</dbReference>
<feature type="domain" description="Coenzyme Q-binding protein COQ10 START" evidence="4">
    <location>
        <begin position="50"/>
        <end position="176"/>
    </location>
</feature>
<dbReference type="Proteomes" id="UP000192223">
    <property type="component" value="Unplaced"/>
</dbReference>
<dbReference type="RefSeq" id="XP_018326117.1">
    <property type="nucleotide sequence ID" value="XM_018470615.2"/>
</dbReference>
<dbReference type="OrthoDB" id="292693at2759"/>
<reference evidence="6" key="1">
    <citation type="submission" date="2025-08" db="UniProtKB">
        <authorList>
            <consortium name="RefSeq"/>
        </authorList>
    </citation>
    <scope>IDENTIFICATION</scope>
    <source>
        <tissue evidence="6">Entire body</tissue>
    </source>
</reference>
<dbReference type="PANTHER" id="PTHR12901:SF10">
    <property type="entry name" value="COENZYME Q-BINDING PROTEIN COQ10, MITOCHONDRIAL"/>
    <property type="match status" value="1"/>
</dbReference>
<gene>
    <name evidence="6" type="primary">LOC108737654</name>
</gene>
<comment type="function">
    <text evidence="3">Required for the function of coenzyme Q in the respiratory chain. May serve as a chaperone or may be involved in the transport of Q6 from its site of synthesis to the catalytic sites of the respiratory complexes.</text>
</comment>
<evidence type="ECO:0000256" key="2">
    <source>
        <dbReference type="ARBA" id="ARBA00011814"/>
    </source>
</evidence>
<comment type="similarity">
    <text evidence="1">Belongs to the COQ10 family.</text>
</comment>
<evidence type="ECO:0000259" key="4">
    <source>
        <dbReference type="Pfam" id="PF03364"/>
    </source>
</evidence>
<keyword evidence="5" id="KW-1185">Reference proteome</keyword>
<dbReference type="InParanoid" id="A0A1W4X023"/>
<dbReference type="Pfam" id="PF03364">
    <property type="entry name" value="Polyketide_cyc"/>
    <property type="match status" value="1"/>
</dbReference>
<evidence type="ECO:0000256" key="1">
    <source>
        <dbReference type="ARBA" id="ARBA00006885"/>
    </source>
</evidence>
<dbReference type="FunCoup" id="A0A1W4X023">
    <property type="interactions" value="454"/>
</dbReference>
<evidence type="ECO:0000256" key="3">
    <source>
        <dbReference type="ARBA" id="ARBA00024947"/>
    </source>
</evidence>
<dbReference type="SUPFAM" id="SSF55961">
    <property type="entry name" value="Bet v1-like"/>
    <property type="match status" value="1"/>
</dbReference>
<comment type="subunit">
    <text evidence="2">Interacts with coenzyme Q.</text>
</comment>
<proteinExistence type="inferred from homology"/>
<evidence type="ECO:0000313" key="5">
    <source>
        <dbReference type="Proteomes" id="UP000192223"/>
    </source>
</evidence>
<organism evidence="5 6">
    <name type="scientific">Agrilus planipennis</name>
    <name type="common">Emerald ash borer</name>
    <name type="synonym">Agrilus marcopoli</name>
    <dbReference type="NCBI Taxonomy" id="224129"/>
    <lineage>
        <taxon>Eukaryota</taxon>
        <taxon>Metazoa</taxon>
        <taxon>Ecdysozoa</taxon>
        <taxon>Arthropoda</taxon>
        <taxon>Hexapoda</taxon>
        <taxon>Insecta</taxon>
        <taxon>Pterygota</taxon>
        <taxon>Neoptera</taxon>
        <taxon>Endopterygota</taxon>
        <taxon>Coleoptera</taxon>
        <taxon>Polyphaga</taxon>
        <taxon>Elateriformia</taxon>
        <taxon>Buprestoidea</taxon>
        <taxon>Buprestidae</taxon>
        <taxon>Agrilinae</taxon>
        <taxon>Agrilus</taxon>
    </lineage>
</organism>
<dbReference type="InterPro" id="IPR005031">
    <property type="entry name" value="COQ10_START"/>
</dbReference>
<dbReference type="InterPro" id="IPR023393">
    <property type="entry name" value="START-like_dom_sf"/>
</dbReference>
<dbReference type="GeneID" id="108737654"/>
<accession>A0A1W4X023</accession>
<dbReference type="STRING" id="224129.A0A1W4X023"/>
<dbReference type="GO" id="GO:0005739">
    <property type="term" value="C:mitochondrion"/>
    <property type="evidence" value="ECO:0007669"/>
    <property type="project" value="TreeGrafter"/>
</dbReference>
<dbReference type="CDD" id="cd07813">
    <property type="entry name" value="COQ10p_like"/>
    <property type="match status" value="1"/>
</dbReference>
<dbReference type="GO" id="GO:0045333">
    <property type="term" value="P:cellular respiration"/>
    <property type="evidence" value="ECO:0007669"/>
    <property type="project" value="InterPro"/>
</dbReference>
<name>A0A1W4X023_AGRPL</name>
<evidence type="ECO:0000313" key="6">
    <source>
        <dbReference type="RefSeq" id="XP_018326117.1"/>
    </source>
</evidence>